<dbReference type="InterPro" id="IPR012902">
    <property type="entry name" value="N_methyl_site"/>
</dbReference>
<dbReference type="NCBIfam" id="TIGR02532">
    <property type="entry name" value="IV_pilin_GFxxxE"/>
    <property type="match status" value="1"/>
</dbReference>
<reference evidence="2" key="1">
    <citation type="submission" date="2019-02" db="EMBL/GenBank/DDBJ databases">
        <authorList>
            <consortium name="Genoscope - CEA"/>
            <person name="William W."/>
        </authorList>
    </citation>
    <scope>NUCLEOTIDE SEQUENCE [LARGE SCALE GENOMIC DNA]</scope>
    <source>
        <strain evidence="2">YSy11</strain>
    </source>
</reference>
<dbReference type="RefSeq" id="WP_150547608.1">
    <property type="nucleotide sequence ID" value="NZ_LR215729.2"/>
</dbReference>
<accession>A0A653E0T4</accession>
<organism evidence="2">
    <name type="scientific">Pseudomonas marincola</name>
    <dbReference type="NCBI Taxonomy" id="437900"/>
    <lineage>
        <taxon>Bacteria</taxon>
        <taxon>Pseudomonadati</taxon>
        <taxon>Pseudomonadota</taxon>
        <taxon>Gammaproteobacteria</taxon>
        <taxon>Pseudomonadales</taxon>
        <taxon>Pseudomonadaceae</taxon>
        <taxon>Pseudomonas</taxon>
    </lineage>
</organism>
<evidence type="ECO:0000313" key="2">
    <source>
        <dbReference type="EMBL" id="VEV95799.1"/>
    </source>
</evidence>
<dbReference type="Pfam" id="PF07963">
    <property type="entry name" value="N_methyl"/>
    <property type="match status" value="1"/>
</dbReference>
<keyword evidence="1" id="KW-0472">Membrane</keyword>
<feature type="transmembrane region" description="Helical" evidence="1">
    <location>
        <begin position="12"/>
        <end position="36"/>
    </location>
</feature>
<dbReference type="InterPro" id="IPR032092">
    <property type="entry name" value="PilW"/>
</dbReference>
<keyword evidence="1" id="KW-1133">Transmembrane helix</keyword>
<dbReference type="EMBL" id="LR215729">
    <property type="protein sequence ID" value="VEV95799.1"/>
    <property type="molecule type" value="Genomic_DNA"/>
</dbReference>
<protein>
    <recommendedName>
        <fullName evidence="3">Type IV pilus assembly protein PilW</fullName>
    </recommendedName>
</protein>
<proteinExistence type="predicted"/>
<dbReference type="GO" id="GO:0043683">
    <property type="term" value="P:type IV pilus assembly"/>
    <property type="evidence" value="ECO:0007669"/>
    <property type="project" value="InterPro"/>
</dbReference>
<keyword evidence="1" id="KW-0812">Transmembrane</keyword>
<dbReference type="Pfam" id="PF16074">
    <property type="entry name" value="PilW"/>
    <property type="match status" value="1"/>
</dbReference>
<dbReference type="AlphaFoldDB" id="A0A653E0T4"/>
<gene>
    <name evidence="2" type="ORF">PMYSY11_0752</name>
</gene>
<sequence>MSHSVISRQYGLSLVELMVSMVIALILMLGVMQVFLSTKQTYSTNSSLSRIQESGRFSIGFLAEAIRGLGFTGLCFKRDSNHLTASQATSLELDQPLQGWDDVERKPDHLNGTPIKGTDVLLVKYAEGSSSLEAALSNTAASDSVRLLEPSAIDYGAVALITDGLGCDLFLNAATTSDKAVSKHDASKPWSRAYSEEVDVLGVHHATYYIRKNMSGNSSLFRQRLSPQKSLGELKWTTEELIENIQDMQISYGLSGDDKQVTRYVTADQVPDWQRVVSVHVEILVVSPQLNAVTENQTIKFNGVVLEIPSRKLAEVFSNTVSIRNRLP</sequence>
<name>A0A653E0T4_9PSED</name>
<evidence type="ECO:0008006" key="3">
    <source>
        <dbReference type="Google" id="ProtNLM"/>
    </source>
</evidence>
<evidence type="ECO:0000256" key="1">
    <source>
        <dbReference type="SAM" id="Phobius"/>
    </source>
</evidence>